<dbReference type="EMBL" id="JAULSR010000001">
    <property type="protein sequence ID" value="KAK0637151.1"/>
    <property type="molecule type" value="Genomic_DNA"/>
</dbReference>
<keyword evidence="2" id="KW-1185">Reference proteome</keyword>
<comment type="caution">
    <text evidence="1">The sequence shown here is derived from an EMBL/GenBank/DDBJ whole genome shotgun (WGS) entry which is preliminary data.</text>
</comment>
<proteinExistence type="predicted"/>
<organism evidence="1 2">
    <name type="scientific">Bombardia bombarda</name>
    <dbReference type="NCBI Taxonomy" id="252184"/>
    <lineage>
        <taxon>Eukaryota</taxon>
        <taxon>Fungi</taxon>
        <taxon>Dikarya</taxon>
        <taxon>Ascomycota</taxon>
        <taxon>Pezizomycotina</taxon>
        <taxon>Sordariomycetes</taxon>
        <taxon>Sordariomycetidae</taxon>
        <taxon>Sordariales</taxon>
        <taxon>Lasiosphaeriaceae</taxon>
        <taxon>Bombardia</taxon>
    </lineage>
</organism>
<dbReference type="AlphaFoldDB" id="A0AA39XP52"/>
<dbReference type="Proteomes" id="UP001174934">
    <property type="component" value="Unassembled WGS sequence"/>
</dbReference>
<evidence type="ECO:0000313" key="1">
    <source>
        <dbReference type="EMBL" id="KAK0637151.1"/>
    </source>
</evidence>
<evidence type="ECO:0000313" key="2">
    <source>
        <dbReference type="Proteomes" id="UP001174934"/>
    </source>
</evidence>
<name>A0AA39XP52_9PEZI</name>
<accession>A0AA39XP52</accession>
<protein>
    <submittedName>
        <fullName evidence="1">Uncharacterized protein</fullName>
    </submittedName>
</protein>
<reference evidence="1" key="1">
    <citation type="submission" date="2023-06" db="EMBL/GenBank/DDBJ databases">
        <title>Genome-scale phylogeny and comparative genomics of the fungal order Sordariales.</title>
        <authorList>
            <consortium name="Lawrence Berkeley National Laboratory"/>
            <person name="Hensen N."/>
            <person name="Bonometti L."/>
            <person name="Westerberg I."/>
            <person name="Brannstrom I.O."/>
            <person name="Guillou S."/>
            <person name="Cros-Aarteil S."/>
            <person name="Calhoun S."/>
            <person name="Haridas S."/>
            <person name="Kuo A."/>
            <person name="Mondo S."/>
            <person name="Pangilinan J."/>
            <person name="Riley R."/>
            <person name="LaButti K."/>
            <person name="Andreopoulos B."/>
            <person name="Lipzen A."/>
            <person name="Chen C."/>
            <person name="Yanf M."/>
            <person name="Daum C."/>
            <person name="Ng V."/>
            <person name="Clum A."/>
            <person name="Steindorff A."/>
            <person name="Ohm R."/>
            <person name="Martin F."/>
            <person name="Silar P."/>
            <person name="Natvig D."/>
            <person name="Lalanne C."/>
            <person name="Gautier V."/>
            <person name="Ament-velasquez S.L."/>
            <person name="Kruys A."/>
            <person name="Hutchinson M.I."/>
            <person name="Powell A.J."/>
            <person name="Barry K."/>
            <person name="Miller A.N."/>
            <person name="Grigoriev I.V."/>
            <person name="Debuchy R."/>
            <person name="Gladieux P."/>
            <person name="Thoren M.H."/>
            <person name="Johannesson H."/>
        </authorList>
    </citation>
    <scope>NUCLEOTIDE SEQUENCE</scope>
    <source>
        <strain evidence="1">SMH3391-2</strain>
    </source>
</reference>
<sequence length="163" mass="17751">MIMIHWPSFAGGKPLGNNVANYCGYPAFRAYRDTNGGGGIFTRDEGEDEPEGLQLARNVDEIEKTSGPVKHAFDSRLVISSEPTHNATALCESTTSRGPDFVSLFEGVYCNMATSETLPLCVEGTLTEGCFHVENQASVGKRAENATEPVVVEKEYTAVIRWD</sequence>
<gene>
    <name evidence="1" type="ORF">B0T17DRAFT_520765</name>
</gene>